<dbReference type="GO" id="GO:0016787">
    <property type="term" value="F:hydrolase activity"/>
    <property type="evidence" value="ECO:0007669"/>
    <property type="project" value="UniProtKB-KW"/>
</dbReference>
<dbReference type="AlphaFoldDB" id="A0A6I0F0U5"/>
<name>A0A6I0F0U5_9FIRM</name>
<dbReference type="Proteomes" id="UP000468766">
    <property type="component" value="Unassembled WGS sequence"/>
</dbReference>
<dbReference type="OrthoDB" id="9805604at2"/>
<protein>
    <submittedName>
        <fullName evidence="4">UDP-2,4-diacetamido-2,4, 6-trideoxy-beta-L-altropyranose hydrolase</fullName>
        <ecNumber evidence="4">3.6.1.57</ecNumber>
    </submittedName>
</protein>
<sequence length="369" mass="41675">MYIGIRVDASYEIGSGHVMRCVTLAKAFMLKGAKVLFICRNLQGNMNFYIREQGLEVLELPQASLQIYNNIDVNDSGIHCEILSTTQEQDALQTCEIILNNISQVPIDLMIVDHYGLDGIWQKKIRCIAKKVMVIDDLANRKHNCNFLLDQNYYVDIHKRYVGLVDKDSFLMLGPQYALLREEFFEQRNAVSIDDIENKRILVFFGSSDPTNETYKVLSSIQSMNLNDLAIDVIVGKININKNDIKTMADSMRNVNYYCQISNMNEVLSNADVAVCASGSFTWERYCLGIPGIIISVADNQKQLARDLTTLEIDTYLGHSNEVTTHLITVAIEEIISNPTSILKARNKAYSIVDGNGVNRVIDVILRKL</sequence>
<dbReference type="Gene3D" id="3.40.50.2000">
    <property type="entry name" value="Glycogen Phosphorylase B"/>
    <property type="match status" value="1"/>
</dbReference>
<feature type="binding site" evidence="2">
    <location>
        <position position="284"/>
    </location>
    <ligand>
        <name>substrate</name>
    </ligand>
</feature>
<evidence type="ECO:0000256" key="2">
    <source>
        <dbReference type="PIRSR" id="PIRSR620023-2"/>
    </source>
</evidence>
<dbReference type="RefSeq" id="WP_151619603.1">
    <property type="nucleotide sequence ID" value="NZ_WBXO01000004.1"/>
</dbReference>
<evidence type="ECO:0000256" key="1">
    <source>
        <dbReference type="PIRSR" id="PIRSR620023-1"/>
    </source>
</evidence>
<evidence type="ECO:0000313" key="4">
    <source>
        <dbReference type="EMBL" id="KAB2952944.1"/>
    </source>
</evidence>
<evidence type="ECO:0000313" key="5">
    <source>
        <dbReference type="Proteomes" id="UP000468766"/>
    </source>
</evidence>
<dbReference type="GO" id="GO:0016758">
    <property type="term" value="F:hexosyltransferase activity"/>
    <property type="evidence" value="ECO:0007669"/>
    <property type="project" value="InterPro"/>
</dbReference>
<dbReference type="EMBL" id="WBXO01000004">
    <property type="protein sequence ID" value="KAB2952944.1"/>
    <property type="molecule type" value="Genomic_DNA"/>
</dbReference>
<feature type="binding site" evidence="2">
    <location>
        <position position="181"/>
    </location>
    <ligand>
        <name>substrate</name>
    </ligand>
</feature>
<dbReference type="NCBIfam" id="TIGR03590">
    <property type="entry name" value="PseG"/>
    <property type="match status" value="1"/>
</dbReference>
<keyword evidence="4" id="KW-0378">Hydrolase</keyword>
<organism evidence="4 5">
    <name type="scientific">Heliorestis acidaminivorans</name>
    <dbReference type="NCBI Taxonomy" id="553427"/>
    <lineage>
        <taxon>Bacteria</taxon>
        <taxon>Bacillati</taxon>
        <taxon>Bacillota</taxon>
        <taxon>Clostridia</taxon>
        <taxon>Eubacteriales</taxon>
        <taxon>Heliobacteriaceae</taxon>
        <taxon>Heliorestis</taxon>
    </lineage>
</organism>
<dbReference type="EC" id="3.6.1.57" evidence="4"/>
<dbReference type="InterPro" id="IPR020023">
    <property type="entry name" value="PseG"/>
</dbReference>
<evidence type="ECO:0000259" key="3">
    <source>
        <dbReference type="Pfam" id="PF04101"/>
    </source>
</evidence>
<dbReference type="Pfam" id="PF04101">
    <property type="entry name" value="Glyco_tran_28_C"/>
    <property type="match status" value="1"/>
</dbReference>
<accession>A0A6I0F0U5</accession>
<dbReference type="PANTHER" id="PTHR21015:SF22">
    <property type="entry name" value="GLYCOSYLTRANSFERASE"/>
    <property type="match status" value="1"/>
</dbReference>
<keyword evidence="5" id="KW-1185">Reference proteome</keyword>
<proteinExistence type="predicted"/>
<feature type="active site" description="Proton acceptor" evidence="1">
    <location>
        <position position="17"/>
    </location>
</feature>
<feature type="domain" description="Glycosyl transferase family 28 C-terminal" evidence="3">
    <location>
        <begin position="201"/>
        <end position="349"/>
    </location>
</feature>
<reference evidence="4 5" key="1">
    <citation type="submission" date="2019-10" db="EMBL/GenBank/DDBJ databases">
        <title>Whole-genome sequence of the extremophile Heliorestis acidaminivorans DSM 24790.</title>
        <authorList>
            <person name="Kyndt J.A."/>
            <person name="Meyer T.E."/>
        </authorList>
    </citation>
    <scope>NUCLEOTIDE SEQUENCE [LARGE SCALE GENOMIC DNA]</scope>
    <source>
        <strain evidence="4 5">DSM 24790</strain>
    </source>
</reference>
<dbReference type="SUPFAM" id="SSF53756">
    <property type="entry name" value="UDP-Glycosyltransferase/glycogen phosphorylase"/>
    <property type="match status" value="1"/>
</dbReference>
<gene>
    <name evidence="4" type="primary">pseG</name>
    <name evidence="4" type="ORF">F9B85_06655</name>
</gene>
<dbReference type="InterPro" id="IPR007235">
    <property type="entry name" value="Glyco_trans_28_C"/>
</dbReference>
<dbReference type="PANTHER" id="PTHR21015">
    <property type="entry name" value="UDP-N-ACETYLGLUCOSAMINE--N-ACETYLMURAMYL-(PENTAPEPTIDE) PYROPHOSPHORYL-UNDECAPRENOL N-ACETYLGLUCOSAMINE TRANSFERASE 1"/>
    <property type="match status" value="1"/>
</dbReference>
<comment type="caution">
    <text evidence="4">The sequence shown here is derived from an EMBL/GenBank/DDBJ whole genome shotgun (WGS) entry which is preliminary data.</text>
</comment>
<dbReference type="Gene3D" id="3.40.50.11190">
    <property type="match status" value="1"/>
</dbReference>